<sequence>MHKHRQRHIKTHLNIEKPAAKGQHLLHHEPVIHDMIGMAGVTNADTVLDLGAGRGAITFPLAKKAGRVLAIENDAAFAASLRQKAVPGSNVAVIERDIREAYLPNEPFHVVANIPFFMTTFILEKLLDPPGSPFQGAVLIVQHGAAKGFTARQIRSPRLLKWRMWFDFELVKVVPRRHFSPPPQVDAAVLRIRRRKTPWLQTQHHHAFGGLAEYALNEPALPVCEALAGIFTPVQIRHLLQQIRVERNTPVCLLRERDWAAVFDTMREKVPSYRWPKATTKKRSAR</sequence>
<dbReference type="PROSITE" id="PS51689">
    <property type="entry name" value="SAM_RNA_A_N6_MT"/>
    <property type="match status" value="1"/>
</dbReference>
<evidence type="ECO:0000256" key="3">
    <source>
        <dbReference type="ARBA" id="ARBA00022679"/>
    </source>
</evidence>
<dbReference type="Proteomes" id="UP000187172">
    <property type="component" value="Unassembled WGS sequence"/>
</dbReference>
<dbReference type="InterPro" id="IPR001737">
    <property type="entry name" value="KsgA/Erm"/>
</dbReference>
<feature type="domain" description="Ribosomal RNA adenine methylase transferase N-terminal" evidence="9">
    <location>
        <begin position="31"/>
        <end position="196"/>
    </location>
</feature>
<protein>
    <recommendedName>
        <fullName evidence="1">rRNA adenine N-6-methyltransferase</fullName>
    </recommendedName>
    <alternativeName>
        <fullName evidence="7">Erythromycin resistance protein</fullName>
    </alternativeName>
    <alternativeName>
        <fullName evidence="6">Macrolide-lincosamide-streptogramin B resistance protein</fullName>
    </alternativeName>
</protein>
<keyword evidence="4 8" id="KW-0949">S-adenosyl-L-methionine</keyword>
<evidence type="ECO:0000256" key="2">
    <source>
        <dbReference type="ARBA" id="ARBA00022603"/>
    </source>
</evidence>
<dbReference type="GO" id="GO:0000179">
    <property type="term" value="F:rRNA (adenine-N6,N6-)-dimethyltransferase activity"/>
    <property type="evidence" value="ECO:0007669"/>
    <property type="project" value="UniProtKB-UniRule"/>
</dbReference>
<reference evidence="10 11" key="1">
    <citation type="submission" date="2016-11" db="EMBL/GenBank/DDBJ databases">
        <title>Paenibacillus species isolates.</title>
        <authorList>
            <person name="Beno S.M."/>
        </authorList>
    </citation>
    <scope>NUCLEOTIDE SEQUENCE [LARGE SCALE GENOMIC DNA]</scope>
    <source>
        <strain evidence="10 11">FSL R5-0378</strain>
    </source>
</reference>
<evidence type="ECO:0000256" key="6">
    <source>
        <dbReference type="ARBA" id="ARBA00029941"/>
    </source>
</evidence>
<dbReference type="PANTHER" id="PTHR11727:SF7">
    <property type="entry name" value="DIMETHYLADENOSINE TRANSFERASE-RELATED"/>
    <property type="match status" value="1"/>
</dbReference>
<dbReference type="NCBIfam" id="NF000499">
    <property type="entry name" value="Erm23S_rRNA_broad"/>
    <property type="match status" value="1"/>
</dbReference>
<dbReference type="GO" id="GO:0003723">
    <property type="term" value="F:RNA binding"/>
    <property type="evidence" value="ECO:0007669"/>
    <property type="project" value="UniProtKB-UniRule"/>
</dbReference>
<evidence type="ECO:0000259" key="9">
    <source>
        <dbReference type="SMART" id="SM00650"/>
    </source>
</evidence>
<feature type="binding site" evidence="8">
    <location>
        <position position="113"/>
    </location>
    <ligand>
        <name>S-adenosyl-L-methionine</name>
        <dbReference type="ChEBI" id="CHEBI:59789"/>
    </ligand>
</feature>
<evidence type="ECO:0000256" key="5">
    <source>
        <dbReference type="ARBA" id="ARBA00022884"/>
    </source>
</evidence>
<dbReference type="STRING" id="297318.BK138_23775"/>
<dbReference type="InterPro" id="IPR029063">
    <property type="entry name" value="SAM-dependent_MTases_sf"/>
</dbReference>
<feature type="binding site" evidence="8">
    <location>
        <position position="51"/>
    </location>
    <ligand>
        <name>S-adenosyl-L-methionine</name>
        <dbReference type="ChEBI" id="CHEBI:59789"/>
    </ligand>
</feature>
<feature type="binding site" evidence="8">
    <location>
        <position position="97"/>
    </location>
    <ligand>
        <name>S-adenosyl-L-methionine</name>
        <dbReference type="ChEBI" id="CHEBI:59789"/>
    </ligand>
</feature>
<feature type="binding site" evidence="8">
    <location>
        <position position="72"/>
    </location>
    <ligand>
        <name>S-adenosyl-L-methionine</name>
        <dbReference type="ChEBI" id="CHEBI:59789"/>
    </ligand>
</feature>
<dbReference type="InterPro" id="IPR020596">
    <property type="entry name" value="rRNA_Ade_Mease_Trfase_CS"/>
</dbReference>
<evidence type="ECO:0000256" key="8">
    <source>
        <dbReference type="PROSITE-ProRule" id="PRU01026"/>
    </source>
</evidence>
<dbReference type="Gene3D" id="1.10.8.100">
    <property type="entry name" value="Ribosomal RNA adenine dimethylase-like, domain 2"/>
    <property type="match status" value="1"/>
</dbReference>
<evidence type="ECO:0000256" key="1">
    <source>
        <dbReference type="ARBA" id="ARBA00016505"/>
    </source>
</evidence>
<keyword evidence="2 8" id="KW-0489">Methyltransferase</keyword>
<evidence type="ECO:0000256" key="4">
    <source>
        <dbReference type="ARBA" id="ARBA00022691"/>
    </source>
</evidence>
<evidence type="ECO:0000256" key="7">
    <source>
        <dbReference type="ARBA" id="ARBA00030809"/>
    </source>
</evidence>
<dbReference type="InterPro" id="IPR023165">
    <property type="entry name" value="rRNA_Ade_diMease-like_C"/>
</dbReference>
<dbReference type="EMBL" id="MRTP01000008">
    <property type="protein sequence ID" value="OMF51863.1"/>
    <property type="molecule type" value="Genomic_DNA"/>
</dbReference>
<dbReference type="AlphaFoldDB" id="A0A1R1EJ64"/>
<dbReference type="Pfam" id="PF00398">
    <property type="entry name" value="RrnaAD"/>
    <property type="match status" value="1"/>
</dbReference>
<keyword evidence="5 8" id="KW-0694">RNA-binding</keyword>
<organism evidence="10 11">
    <name type="scientific">Paenibacillus rhizosphaerae</name>
    <dbReference type="NCBI Taxonomy" id="297318"/>
    <lineage>
        <taxon>Bacteria</taxon>
        <taxon>Bacillati</taxon>
        <taxon>Bacillota</taxon>
        <taxon>Bacilli</taxon>
        <taxon>Bacillales</taxon>
        <taxon>Paenibacillaceae</taxon>
        <taxon>Paenibacillus</taxon>
    </lineage>
</organism>
<accession>A0A1R1EJ64</accession>
<dbReference type="InterPro" id="IPR020598">
    <property type="entry name" value="rRNA_Ade_methylase_Trfase_N"/>
</dbReference>
<feature type="binding site" evidence="8">
    <location>
        <position position="24"/>
    </location>
    <ligand>
        <name>S-adenosyl-L-methionine</name>
        <dbReference type="ChEBI" id="CHEBI:59789"/>
    </ligand>
</feature>
<evidence type="ECO:0000313" key="11">
    <source>
        <dbReference type="Proteomes" id="UP000187172"/>
    </source>
</evidence>
<dbReference type="PANTHER" id="PTHR11727">
    <property type="entry name" value="DIMETHYLADENOSINE TRANSFERASE"/>
    <property type="match status" value="1"/>
</dbReference>
<comment type="similarity">
    <text evidence="8">Belongs to the class I-like SAM-binding methyltransferase superfamily. rRNA adenine N(6)-methyltransferase family.</text>
</comment>
<proteinExistence type="inferred from homology"/>
<dbReference type="PROSITE" id="PS01131">
    <property type="entry name" value="RRNA_A_DIMETH"/>
    <property type="match status" value="1"/>
</dbReference>
<dbReference type="SUPFAM" id="SSF53335">
    <property type="entry name" value="S-adenosyl-L-methionine-dependent methyltransferases"/>
    <property type="match status" value="1"/>
</dbReference>
<feature type="binding site" evidence="8">
    <location>
        <position position="26"/>
    </location>
    <ligand>
        <name>S-adenosyl-L-methionine</name>
        <dbReference type="ChEBI" id="CHEBI:59789"/>
    </ligand>
</feature>
<keyword evidence="3 8" id="KW-0808">Transferase</keyword>
<evidence type="ECO:0000313" key="10">
    <source>
        <dbReference type="EMBL" id="OMF51863.1"/>
    </source>
</evidence>
<dbReference type="CDD" id="cd02440">
    <property type="entry name" value="AdoMet_MTases"/>
    <property type="match status" value="1"/>
</dbReference>
<keyword evidence="11" id="KW-1185">Reference proteome</keyword>
<gene>
    <name evidence="10" type="ORF">BK138_23775</name>
</gene>
<comment type="caution">
    <text evidence="10">The sequence shown here is derived from an EMBL/GenBank/DDBJ whole genome shotgun (WGS) entry which is preliminary data.</text>
</comment>
<dbReference type="RefSeq" id="WP_076173289.1">
    <property type="nucleotide sequence ID" value="NZ_MRTP01000008.1"/>
</dbReference>
<dbReference type="Gene3D" id="3.40.50.150">
    <property type="entry name" value="Vaccinia Virus protein VP39"/>
    <property type="match status" value="1"/>
</dbReference>
<name>A0A1R1EJ64_9BACL</name>
<dbReference type="SMART" id="SM00650">
    <property type="entry name" value="rADc"/>
    <property type="match status" value="1"/>
</dbReference>